<comment type="caution">
    <text evidence="3">The sequence shown here is derived from an EMBL/GenBank/DDBJ whole genome shotgun (WGS) entry which is preliminary data.</text>
</comment>
<keyword evidence="4" id="KW-1185">Reference proteome</keyword>
<dbReference type="Proteomes" id="UP000523821">
    <property type="component" value="Unassembled WGS sequence"/>
</dbReference>
<feature type="transmembrane region" description="Helical" evidence="1">
    <location>
        <begin position="608"/>
        <end position="628"/>
    </location>
</feature>
<evidence type="ECO:0000313" key="3">
    <source>
        <dbReference type="EMBL" id="MBB5755166.1"/>
    </source>
</evidence>
<dbReference type="AlphaFoldDB" id="A0A7W9L431"/>
<feature type="transmembrane region" description="Helical" evidence="1">
    <location>
        <begin position="136"/>
        <end position="156"/>
    </location>
</feature>
<dbReference type="PANTHER" id="PTHR35342:SF5">
    <property type="entry name" value="TRICARBOXYLIC TRANSPORT PROTEIN"/>
    <property type="match status" value="1"/>
</dbReference>
<dbReference type="EMBL" id="JACHOO010000014">
    <property type="protein sequence ID" value="MBB5755166.1"/>
    <property type="molecule type" value="Genomic_DNA"/>
</dbReference>
<feature type="transmembrane region" description="Helical" evidence="1">
    <location>
        <begin position="43"/>
        <end position="65"/>
    </location>
</feature>
<dbReference type="InterPro" id="IPR002823">
    <property type="entry name" value="DUF112_TM"/>
</dbReference>
<evidence type="ECO:0000256" key="1">
    <source>
        <dbReference type="SAM" id="Phobius"/>
    </source>
</evidence>
<feature type="transmembrane region" description="Helical" evidence="1">
    <location>
        <begin position="416"/>
        <end position="442"/>
    </location>
</feature>
<organism evidence="3 4">
    <name type="scientific">Prosthecomicrobium pneumaticum</name>
    <dbReference type="NCBI Taxonomy" id="81895"/>
    <lineage>
        <taxon>Bacteria</taxon>
        <taxon>Pseudomonadati</taxon>
        <taxon>Pseudomonadota</taxon>
        <taxon>Alphaproteobacteria</taxon>
        <taxon>Hyphomicrobiales</taxon>
        <taxon>Kaistiaceae</taxon>
        <taxon>Prosthecomicrobium</taxon>
    </lineage>
</organism>
<feature type="transmembrane region" description="Helical" evidence="1">
    <location>
        <begin position="319"/>
        <end position="343"/>
    </location>
</feature>
<evidence type="ECO:0000313" key="4">
    <source>
        <dbReference type="Proteomes" id="UP000523821"/>
    </source>
</evidence>
<feature type="transmembrane region" description="Helical" evidence="1">
    <location>
        <begin position="508"/>
        <end position="530"/>
    </location>
</feature>
<keyword evidence="1" id="KW-0472">Membrane</keyword>
<feature type="transmembrane region" description="Helical" evidence="1">
    <location>
        <begin position="205"/>
        <end position="225"/>
    </location>
</feature>
<dbReference type="RefSeq" id="WP_183858596.1">
    <property type="nucleotide sequence ID" value="NZ_JACHOO010000014.1"/>
</dbReference>
<feature type="transmembrane region" description="Helical" evidence="1">
    <location>
        <begin position="536"/>
        <end position="556"/>
    </location>
</feature>
<sequence>MIDAVSASLAELADLTRLGALVCGVLLGFAAGIIPGLGGRIGLLLALPLAILFEPLAGAAFLIALHAVVHTSGSITPIAYGLPTSASEAATALDGFQLQRQGRGAEALGASLSASAFGGVVGALVFLLAAPLVRPVITAVGAPEFLVLSLIGLALVSTLSDRQPSGGLAVAGLGVLASTVGMDALTATPRFTFGMLELWDGLDTIAVIGGLFVIPEMLALAANGIGPQTAPHGAQRRQMIAGMIGAFRYAMVMIRSTVIGIVVGIMPGVGSSVSVWIAYADAARRARSDVPFGQGAVAGVVAPEAANNAKEGGALIPTVFFGIPGSSSMAILIGGFVMLGIDLGPDFLSAKLPDALYFGWVVIAANLLAVPLFLLVVPHIVRVTTFRPAAIVPFALIAIVTAALGSTNSALGYWQFLAGGVLGVMLYLAGLPRAPFLLGFVIGPLVETSLTKTIVVFGSSAAYRPGVILLGLALLAVLYGLRRPKTEVPAGVDGSAVSLEGPRRLRPVTLATLGLFVTVGSAAIVTALSFGKPAGIAPVLAATVLVAGALVSIVLVRKERGSRAPPISSGVAARLAAFLALVPVLGLVVSSLAFLYTTRKAISARPSVLLLCAAVIVLGEYLMIEVLLGKALPVGWVGAVLLH</sequence>
<feature type="transmembrane region" description="Helical" evidence="1">
    <location>
        <begin position="355"/>
        <end position="380"/>
    </location>
</feature>
<keyword evidence="1" id="KW-1133">Transmembrane helix</keyword>
<feature type="transmembrane region" description="Helical" evidence="1">
    <location>
        <begin position="576"/>
        <end position="596"/>
    </location>
</feature>
<name>A0A7W9L431_9HYPH</name>
<feature type="transmembrane region" description="Helical" evidence="1">
    <location>
        <begin position="462"/>
        <end position="481"/>
    </location>
</feature>
<feature type="transmembrane region" description="Helical" evidence="1">
    <location>
        <begin position="386"/>
        <end position="404"/>
    </location>
</feature>
<proteinExistence type="predicted"/>
<evidence type="ECO:0000259" key="2">
    <source>
        <dbReference type="Pfam" id="PF01970"/>
    </source>
</evidence>
<gene>
    <name evidence="3" type="ORF">GGQ63_004267</name>
</gene>
<dbReference type="Pfam" id="PF01970">
    <property type="entry name" value="TctA"/>
    <property type="match status" value="1"/>
</dbReference>
<feature type="transmembrane region" description="Helical" evidence="1">
    <location>
        <begin position="168"/>
        <end position="185"/>
    </location>
</feature>
<accession>A0A7W9L431</accession>
<dbReference type="PANTHER" id="PTHR35342">
    <property type="entry name" value="TRICARBOXYLIC TRANSPORT PROTEIN"/>
    <property type="match status" value="1"/>
</dbReference>
<protein>
    <submittedName>
        <fullName evidence="3">TctA family transporter</fullName>
    </submittedName>
</protein>
<feature type="transmembrane region" description="Helical" evidence="1">
    <location>
        <begin position="107"/>
        <end position="130"/>
    </location>
</feature>
<reference evidence="3 4" key="1">
    <citation type="submission" date="2020-08" db="EMBL/GenBank/DDBJ databases">
        <title>Genomic Encyclopedia of Type Strains, Phase IV (KMG-IV): sequencing the most valuable type-strain genomes for metagenomic binning, comparative biology and taxonomic classification.</title>
        <authorList>
            <person name="Goeker M."/>
        </authorList>
    </citation>
    <scope>NUCLEOTIDE SEQUENCE [LARGE SCALE GENOMIC DNA]</scope>
    <source>
        <strain evidence="3 4">DSM 16268</strain>
    </source>
</reference>
<feature type="domain" description="DUF112" evidence="2">
    <location>
        <begin position="18"/>
        <end position="438"/>
    </location>
</feature>
<keyword evidence="1" id="KW-0812">Transmembrane</keyword>
<feature type="transmembrane region" description="Helical" evidence="1">
    <location>
        <begin position="18"/>
        <end position="37"/>
    </location>
</feature>